<gene>
    <name evidence="2" type="ORF">PYW07_011378</name>
</gene>
<feature type="compositionally biased region" description="Polar residues" evidence="1">
    <location>
        <begin position="52"/>
        <end position="62"/>
    </location>
</feature>
<protein>
    <submittedName>
        <fullName evidence="2">Uncharacterized protein</fullName>
    </submittedName>
</protein>
<evidence type="ECO:0000313" key="2">
    <source>
        <dbReference type="EMBL" id="KAJ8707701.1"/>
    </source>
</evidence>
<feature type="region of interest" description="Disordered" evidence="1">
    <location>
        <begin position="17"/>
        <end position="73"/>
    </location>
</feature>
<evidence type="ECO:0000256" key="1">
    <source>
        <dbReference type="SAM" id="MobiDB-lite"/>
    </source>
</evidence>
<dbReference type="EMBL" id="JARGEI010000027">
    <property type="protein sequence ID" value="KAJ8707701.1"/>
    <property type="molecule type" value="Genomic_DNA"/>
</dbReference>
<feature type="compositionally biased region" description="Low complexity" evidence="1">
    <location>
        <begin position="24"/>
        <end position="47"/>
    </location>
</feature>
<organism evidence="2 3">
    <name type="scientific">Mythimna separata</name>
    <name type="common">Oriental armyworm</name>
    <name type="synonym">Pseudaletia separata</name>
    <dbReference type="NCBI Taxonomy" id="271217"/>
    <lineage>
        <taxon>Eukaryota</taxon>
        <taxon>Metazoa</taxon>
        <taxon>Ecdysozoa</taxon>
        <taxon>Arthropoda</taxon>
        <taxon>Hexapoda</taxon>
        <taxon>Insecta</taxon>
        <taxon>Pterygota</taxon>
        <taxon>Neoptera</taxon>
        <taxon>Endopterygota</taxon>
        <taxon>Lepidoptera</taxon>
        <taxon>Glossata</taxon>
        <taxon>Ditrysia</taxon>
        <taxon>Noctuoidea</taxon>
        <taxon>Noctuidae</taxon>
        <taxon>Noctuinae</taxon>
        <taxon>Hadenini</taxon>
        <taxon>Mythimna</taxon>
    </lineage>
</organism>
<reference evidence="2" key="1">
    <citation type="submission" date="2023-03" db="EMBL/GenBank/DDBJ databases">
        <title>Chromosome-level genomes of two armyworms, Mythimna separata and Mythimna loreyi, provide insights into the biosynthesis and reception of sex pheromones.</title>
        <authorList>
            <person name="Zhao H."/>
        </authorList>
    </citation>
    <scope>NUCLEOTIDE SEQUENCE</scope>
    <source>
        <strain evidence="2">BeijingLab</strain>
        <tissue evidence="2">Pupa</tissue>
    </source>
</reference>
<accession>A0AAD8DM35</accession>
<comment type="caution">
    <text evidence="2">The sequence shown here is derived from an EMBL/GenBank/DDBJ whole genome shotgun (WGS) entry which is preliminary data.</text>
</comment>
<keyword evidence="3" id="KW-1185">Reference proteome</keyword>
<dbReference type="Proteomes" id="UP001231518">
    <property type="component" value="Chromosome 28"/>
</dbReference>
<evidence type="ECO:0000313" key="3">
    <source>
        <dbReference type="Proteomes" id="UP001231518"/>
    </source>
</evidence>
<proteinExistence type="predicted"/>
<sequence>MHFSLFHVPSSENYRAQLETTSISSPQAKSPAGSSAGAAASASTAPGERTPTAHNKQLQNVKGQDHPPHPSVSTLLWYKKGAYGIEMGS</sequence>
<dbReference type="AlphaFoldDB" id="A0AAD8DM35"/>
<name>A0AAD8DM35_MYTSE</name>